<gene>
    <name evidence="1" type="ORF">BCR38DRAFT_202414</name>
</gene>
<comment type="caution">
    <text evidence="1">The sequence shown here is derived from an EMBL/GenBank/DDBJ whole genome shotgun (WGS) entry which is preliminary data.</text>
</comment>
<sequence length="154" mass="18215">MILISYFLEQVKWRKHLPNELLVKLVPCDETSRYGPWQFKLHDSASISRSYRALPTYAIQGRLRLRLITSTRSRIYPQSTEPSLRPIKWRYSRCPLGQHCGICNTQSFSSYFVKFASPAKRIANEFEPYISTVVNRKPKFTLLQRFLLIIFRQL</sequence>
<dbReference type="EMBL" id="MCFJ01000007">
    <property type="protein sequence ID" value="ORY63915.1"/>
    <property type="molecule type" value="Genomic_DNA"/>
</dbReference>
<organism evidence="1 2">
    <name type="scientific">Pseudomassariella vexata</name>
    <dbReference type="NCBI Taxonomy" id="1141098"/>
    <lineage>
        <taxon>Eukaryota</taxon>
        <taxon>Fungi</taxon>
        <taxon>Dikarya</taxon>
        <taxon>Ascomycota</taxon>
        <taxon>Pezizomycotina</taxon>
        <taxon>Sordariomycetes</taxon>
        <taxon>Xylariomycetidae</taxon>
        <taxon>Amphisphaeriales</taxon>
        <taxon>Pseudomassariaceae</taxon>
        <taxon>Pseudomassariella</taxon>
    </lineage>
</organism>
<dbReference type="InParanoid" id="A0A1Y2DZ51"/>
<reference evidence="1 2" key="1">
    <citation type="submission" date="2016-07" db="EMBL/GenBank/DDBJ databases">
        <title>Pervasive Adenine N6-methylation of Active Genes in Fungi.</title>
        <authorList>
            <consortium name="DOE Joint Genome Institute"/>
            <person name="Mondo S.J."/>
            <person name="Dannebaum R.O."/>
            <person name="Kuo R.C."/>
            <person name="Labutti K."/>
            <person name="Haridas S."/>
            <person name="Kuo A."/>
            <person name="Salamov A."/>
            <person name="Ahrendt S.R."/>
            <person name="Lipzen A."/>
            <person name="Sullivan W."/>
            <person name="Andreopoulos W.B."/>
            <person name="Clum A."/>
            <person name="Lindquist E."/>
            <person name="Daum C."/>
            <person name="Ramamoorthy G.K."/>
            <person name="Gryganskyi A."/>
            <person name="Culley D."/>
            <person name="Magnuson J.K."/>
            <person name="James T.Y."/>
            <person name="O'Malley M.A."/>
            <person name="Stajich J.E."/>
            <person name="Spatafora J.W."/>
            <person name="Visel A."/>
            <person name="Grigoriev I.V."/>
        </authorList>
    </citation>
    <scope>NUCLEOTIDE SEQUENCE [LARGE SCALE GENOMIC DNA]</scope>
    <source>
        <strain evidence="1 2">CBS 129021</strain>
    </source>
</reference>
<accession>A0A1Y2DZ51</accession>
<proteinExistence type="predicted"/>
<dbReference type="RefSeq" id="XP_040715329.1">
    <property type="nucleotide sequence ID" value="XM_040854108.1"/>
</dbReference>
<keyword evidence="2" id="KW-1185">Reference proteome</keyword>
<name>A0A1Y2DZ51_9PEZI</name>
<protein>
    <submittedName>
        <fullName evidence="1">Uncharacterized protein</fullName>
    </submittedName>
</protein>
<dbReference type="GeneID" id="63770320"/>
<evidence type="ECO:0000313" key="1">
    <source>
        <dbReference type="EMBL" id="ORY63915.1"/>
    </source>
</evidence>
<dbReference type="Proteomes" id="UP000193689">
    <property type="component" value="Unassembled WGS sequence"/>
</dbReference>
<dbReference type="AlphaFoldDB" id="A0A1Y2DZ51"/>
<evidence type="ECO:0000313" key="2">
    <source>
        <dbReference type="Proteomes" id="UP000193689"/>
    </source>
</evidence>